<sequence>MPSIEMKSVDRLGKGDRLLFDAGPFAKAGTIVDERIIRHLGRHRVPVVPTLALSYEEQHKTEGKSEDELIRRFLDSQEDAWEHVRRRLYEKLKSSYVPFSENERQFQASGKRKQITKGVLLEPRPERLYLADIDAGSHAILPESTVHYLRDGINTLYSMLSKLNVRSSETRGKKRRIPRVGFHTIRLQSLYDGERIATVGDAFVLHALDCCCYFLNTMVNINKKRILAGAPLTERRFDPGNKAQQDSLFQYSQEFIVDAALGVLIGFLGFFQEDIHHQVSVSSIIDGSSAAEKRCIKLLQRNILVLRNLLRDRHDISALTRMTALMQKVYADGTGFPPPNENRYLHEFVRLFQIIAVYDELTNPVIGHTGYSRMEVIGYLRRNSGPYRHDWERFTPRPRFDSGLLDEFLQILAPFRAGEKVYLYSRGKRSAYIFVGRVYTYSDDTMPLISILKDERSGKSYPFGRLLIHIPSSSGFFMQNGKIIKRFRADWVGGLQIHDTAVNPGDLSEYQDFLYGEALPLARGVKGSF</sequence>
<protein>
    <recommendedName>
        <fullName evidence="3">HD-GYP domain-containing protein</fullName>
    </recommendedName>
</protein>
<dbReference type="RefSeq" id="WP_083047306.1">
    <property type="nucleotide sequence ID" value="NZ_MWQY01000001.1"/>
</dbReference>
<reference evidence="1 2" key="1">
    <citation type="submission" date="2017-03" db="EMBL/GenBank/DDBJ databases">
        <title>Draft Genome sequence of Marispirochaeta sp. strain JC444.</title>
        <authorList>
            <person name="Shivani Y."/>
            <person name="Subhash Y."/>
            <person name="Sasikala C."/>
            <person name="Ramana C."/>
        </authorList>
    </citation>
    <scope>NUCLEOTIDE SEQUENCE [LARGE SCALE GENOMIC DNA]</scope>
    <source>
        <strain evidence="1 2">JC444</strain>
    </source>
</reference>
<organism evidence="1 2">
    <name type="scientific">Marispirochaeta aestuarii</name>
    <dbReference type="NCBI Taxonomy" id="1963862"/>
    <lineage>
        <taxon>Bacteria</taxon>
        <taxon>Pseudomonadati</taxon>
        <taxon>Spirochaetota</taxon>
        <taxon>Spirochaetia</taxon>
        <taxon>Spirochaetales</taxon>
        <taxon>Spirochaetaceae</taxon>
        <taxon>Marispirochaeta</taxon>
    </lineage>
</organism>
<evidence type="ECO:0000313" key="2">
    <source>
        <dbReference type="Proteomes" id="UP000192343"/>
    </source>
</evidence>
<name>A0A1Y1S302_9SPIO</name>
<comment type="caution">
    <text evidence="1">The sequence shown here is derived from an EMBL/GenBank/DDBJ whole genome shotgun (WGS) entry which is preliminary data.</text>
</comment>
<evidence type="ECO:0008006" key="3">
    <source>
        <dbReference type="Google" id="ProtNLM"/>
    </source>
</evidence>
<proteinExistence type="predicted"/>
<dbReference type="Proteomes" id="UP000192343">
    <property type="component" value="Unassembled WGS sequence"/>
</dbReference>
<gene>
    <name evidence="1" type="ORF">B4O97_00690</name>
</gene>
<dbReference type="Gene3D" id="1.10.3210.10">
    <property type="entry name" value="Hypothetical protein af1432"/>
    <property type="match status" value="1"/>
</dbReference>
<dbReference type="OrthoDB" id="9764808at2"/>
<dbReference type="AlphaFoldDB" id="A0A1Y1S302"/>
<evidence type="ECO:0000313" key="1">
    <source>
        <dbReference type="EMBL" id="ORC38307.1"/>
    </source>
</evidence>
<dbReference type="EMBL" id="MWQY01000001">
    <property type="protein sequence ID" value="ORC38307.1"/>
    <property type="molecule type" value="Genomic_DNA"/>
</dbReference>
<dbReference type="STRING" id="1963862.B4O97_00690"/>
<keyword evidence="2" id="KW-1185">Reference proteome</keyword>
<accession>A0A1Y1S302</accession>